<evidence type="ECO:0000313" key="2">
    <source>
        <dbReference type="EMBL" id="GAA3907743.1"/>
    </source>
</evidence>
<dbReference type="EMBL" id="BAAAZA010000071">
    <property type="protein sequence ID" value="GAA3907743.1"/>
    <property type="molecule type" value="Genomic_DNA"/>
</dbReference>
<dbReference type="Pfam" id="PF13560">
    <property type="entry name" value="HTH_31"/>
    <property type="match status" value="1"/>
</dbReference>
<organism evidence="2 3">
    <name type="scientific">Streptomyces lannensis</name>
    <dbReference type="NCBI Taxonomy" id="766498"/>
    <lineage>
        <taxon>Bacteria</taxon>
        <taxon>Bacillati</taxon>
        <taxon>Actinomycetota</taxon>
        <taxon>Actinomycetes</taxon>
        <taxon>Kitasatosporales</taxon>
        <taxon>Streptomycetaceae</taxon>
        <taxon>Streptomyces</taxon>
    </lineage>
</organism>
<evidence type="ECO:0000259" key="1">
    <source>
        <dbReference type="PROSITE" id="PS50943"/>
    </source>
</evidence>
<gene>
    <name evidence="2" type="ORF">GCM10022207_91580</name>
</gene>
<name>A0ABP7LUM5_9ACTN</name>
<proteinExistence type="predicted"/>
<evidence type="ECO:0000313" key="3">
    <source>
        <dbReference type="Proteomes" id="UP001501563"/>
    </source>
</evidence>
<dbReference type="Gene3D" id="1.10.260.40">
    <property type="entry name" value="lambda repressor-like DNA-binding domains"/>
    <property type="match status" value="1"/>
</dbReference>
<feature type="domain" description="HTH cro/C1-type" evidence="1">
    <location>
        <begin position="13"/>
        <end position="67"/>
    </location>
</feature>
<dbReference type="SMART" id="SM00530">
    <property type="entry name" value="HTH_XRE"/>
    <property type="match status" value="1"/>
</dbReference>
<keyword evidence="3" id="KW-1185">Reference proteome</keyword>
<protein>
    <submittedName>
        <fullName evidence="2">Helix-turn-helix transcriptional regulator</fullName>
    </submittedName>
</protein>
<dbReference type="InterPro" id="IPR010982">
    <property type="entry name" value="Lambda_DNA-bd_dom_sf"/>
</dbReference>
<dbReference type="InterPro" id="IPR001387">
    <property type="entry name" value="Cro/C1-type_HTH"/>
</dbReference>
<comment type="caution">
    <text evidence="2">The sequence shown here is derived from an EMBL/GenBank/DDBJ whole genome shotgun (WGS) entry which is preliminary data.</text>
</comment>
<dbReference type="SUPFAM" id="SSF47413">
    <property type="entry name" value="lambda repressor-like DNA-binding domains"/>
    <property type="match status" value="1"/>
</dbReference>
<dbReference type="RefSeq" id="WP_345554601.1">
    <property type="nucleotide sequence ID" value="NZ_BAAAZA010000071.1"/>
</dbReference>
<sequence>MTDDLYRRLGAYLRTVRQSRGIAQEDLARAVKLTRGSIANLEAGRQRIQVHTLIAACHALGLDPADALARALEGGNAPAPLPADDRARLAPLLRQLSSVRDGIDQLLRLESQ</sequence>
<accession>A0ABP7LUM5</accession>
<dbReference type="Proteomes" id="UP001501563">
    <property type="component" value="Unassembled WGS sequence"/>
</dbReference>
<reference evidence="3" key="1">
    <citation type="journal article" date="2019" name="Int. J. Syst. Evol. Microbiol.">
        <title>The Global Catalogue of Microorganisms (GCM) 10K type strain sequencing project: providing services to taxonomists for standard genome sequencing and annotation.</title>
        <authorList>
            <consortium name="The Broad Institute Genomics Platform"/>
            <consortium name="The Broad Institute Genome Sequencing Center for Infectious Disease"/>
            <person name="Wu L."/>
            <person name="Ma J."/>
        </authorList>
    </citation>
    <scope>NUCLEOTIDE SEQUENCE [LARGE SCALE GENOMIC DNA]</scope>
    <source>
        <strain evidence="3">JCM 16578</strain>
    </source>
</reference>
<dbReference type="PROSITE" id="PS50943">
    <property type="entry name" value="HTH_CROC1"/>
    <property type="match status" value="1"/>
</dbReference>
<dbReference type="CDD" id="cd00093">
    <property type="entry name" value="HTH_XRE"/>
    <property type="match status" value="1"/>
</dbReference>